<comment type="caution">
    <text evidence="1">The sequence shown here is derived from an EMBL/GenBank/DDBJ whole genome shotgun (WGS) entry which is preliminary data.</text>
</comment>
<reference evidence="2" key="1">
    <citation type="journal article" date="2022" name="Mol. Ecol. Resour.">
        <title>The genomes of chicory, endive, great burdock and yacon provide insights into Asteraceae palaeo-polyploidization history and plant inulin production.</title>
        <authorList>
            <person name="Fan W."/>
            <person name="Wang S."/>
            <person name="Wang H."/>
            <person name="Wang A."/>
            <person name="Jiang F."/>
            <person name="Liu H."/>
            <person name="Zhao H."/>
            <person name="Xu D."/>
            <person name="Zhang Y."/>
        </authorList>
    </citation>
    <scope>NUCLEOTIDE SEQUENCE [LARGE SCALE GENOMIC DNA]</scope>
    <source>
        <strain evidence="2">cv. Niubang</strain>
    </source>
</reference>
<gene>
    <name evidence="1" type="ORF">L6452_18160</name>
</gene>
<dbReference type="EMBL" id="CM042051">
    <property type="protein sequence ID" value="KAI3729500.1"/>
    <property type="molecule type" value="Genomic_DNA"/>
</dbReference>
<dbReference type="Proteomes" id="UP001055879">
    <property type="component" value="Linkage Group LG05"/>
</dbReference>
<proteinExistence type="predicted"/>
<organism evidence="1 2">
    <name type="scientific">Arctium lappa</name>
    <name type="common">Greater burdock</name>
    <name type="synonym">Lappa major</name>
    <dbReference type="NCBI Taxonomy" id="4217"/>
    <lineage>
        <taxon>Eukaryota</taxon>
        <taxon>Viridiplantae</taxon>
        <taxon>Streptophyta</taxon>
        <taxon>Embryophyta</taxon>
        <taxon>Tracheophyta</taxon>
        <taxon>Spermatophyta</taxon>
        <taxon>Magnoliopsida</taxon>
        <taxon>eudicotyledons</taxon>
        <taxon>Gunneridae</taxon>
        <taxon>Pentapetalae</taxon>
        <taxon>asterids</taxon>
        <taxon>campanulids</taxon>
        <taxon>Asterales</taxon>
        <taxon>Asteraceae</taxon>
        <taxon>Carduoideae</taxon>
        <taxon>Cardueae</taxon>
        <taxon>Arctiinae</taxon>
        <taxon>Arctium</taxon>
    </lineage>
</organism>
<accession>A0ACB9C5M5</accession>
<evidence type="ECO:0000313" key="1">
    <source>
        <dbReference type="EMBL" id="KAI3729500.1"/>
    </source>
</evidence>
<name>A0ACB9C5M5_ARCLA</name>
<keyword evidence="2" id="KW-1185">Reference proteome</keyword>
<sequence length="117" mass="13783">MLRFLILLTQNSDFRVLPSQFHNISLQIYSPGLIVLIMARKEVFTRKFTEIVEIDDNREKVDDKQNEEVVESSEKDIDETETEKGSANTEKGFDETEMVNSNEFKYFDYDEVVFDKE</sequence>
<reference evidence="1 2" key="2">
    <citation type="journal article" date="2022" name="Mol. Ecol. Resour.">
        <title>The genomes of chicory, endive, great burdock and yacon provide insights into Asteraceae paleo-polyploidization history and plant inulin production.</title>
        <authorList>
            <person name="Fan W."/>
            <person name="Wang S."/>
            <person name="Wang H."/>
            <person name="Wang A."/>
            <person name="Jiang F."/>
            <person name="Liu H."/>
            <person name="Zhao H."/>
            <person name="Xu D."/>
            <person name="Zhang Y."/>
        </authorList>
    </citation>
    <scope>NUCLEOTIDE SEQUENCE [LARGE SCALE GENOMIC DNA]</scope>
    <source>
        <strain evidence="2">cv. Niubang</strain>
    </source>
</reference>
<protein>
    <submittedName>
        <fullName evidence="1">Uncharacterized protein</fullName>
    </submittedName>
</protein>
<evidence type="ECO:0000313" key="2">
    <source>
        <dbReference type="Proteomes" id="UP001055879"/>
    </source>
</evidence>